<evidence type="ECO:0000256" key="4">
    <source>
        <dbReference type="PIRNR" id="PIRNR005054"/>
    </source>
</evidence>
<dbReference type="InterPro" id="IPR010156">
    <property type="entry name" value="CRISPR-assoc_prot_Cas6"/>
</dbReference>
<sequence>MRVEMKFRLEEETLLPYDLNYSISSYLYRCLREADPDLADWLHNTGVHFRGKNYKPFVFSRCTFSSKVNQKDAMKVKGRLAFQVDSILPKVIHRMMEGAWMIGHLPLYDKCFPLQEIQLLPPVTFQQKMIYQTVSPIVVPIQSDGHVVYCHPLDSRFYDSLRFSLKNWYVLRWNEEFPEDEVLHIQLYRPEKFQLRKAAVLIRYKNKNIKGYQVPVIVETSKKMQQVIYESGLGSYGSQGFGMVQTWKEGKE</sequence>
<organism evidence="8 9">
    <name type="scientific">Melghirimyces algeriensis</name>
    <dbReference type="NCBI Taxonomy" id="910412"/>
    <lineage>
        <taxon>Bacteria</taxon>
        <taxon>Bacillati</taxon>
        <taxon>Bacillota</taxon>
        <taxon>Bacilli</taxon>
        <taxon>Bacillales</taxon>
        <taxon>Thermoactinomycetaceae</taxon>
        <taxon>Melghirimyces</taxon>
    </lineage>
</organism>
<feature type="active site" description="Proton donor" evidence="6">
    <location>
        <position position="43"/>
    </location>
</feature>
<proteinExistence type="inferred from homology"/>
<dbReference type="InterPro" id="IPR049435">
    <property type="entry name" value="Cas_Cas6_C"/>
</dbReference>
<comment type="function">
    <text evidence="4">CRISPR (clustered regularly interspaced short palindromic repeat), is an adaptive immune system that provides protection against mobile genetic elements (viruses, transposable elements and conjugative plasmids). CRISPR clusters contain sequences complementary to antecedent mobile elements and target invading nucleic acids. CRISPR clusters are transcribed and processed into CRISPR RNA (crRNA).</text>
</comment>
<dbReference type="PANTHER" id="PTHR36984:SF1">
    <property type="entry name" value="CRISPR-ASSOCIATED ENDORIBONUCLEASE CAS6 1"/>
    <property type="match status" value="1"/>
</dbReference>
<feature type="active site" description="Proton acceptor" evidence="6">
    <location>
        <position position="28"/>
    </location>
</feature>
<evidence type="ECO:0000256" key="2">
    <source>
        <dbReference type="ARBA" id="ARBA00022884"/>
    </source>
</evidence>
<reference evidence="8 9" key="1">
    <citation type="submission" date="2017-05" db="EMBL/GenBank/DDBJ databases">
        <authorList>
            <person name="Varghese N."/>
            <person name="Submissions S."/>
        </authorList>
    </citation>
    <scope>NUCLEOTIDE SEQUENCE [LARGE SCALE GENOMIC DNA]</scope>
    <source>
        <strain evidence="8 9">DSM 45474</strain>
    </source>
</reference>
<protein>
    <recommendedName>
        <fullName evidence="4">CRISPR-associated endoribonuclease</fullName>
    </recommendedName>
</protein>
<dbReference type="EMBL" id="FXTI01000001">
    <property type="protein sequence ID" value="SMO35718.1"/>
    <property type="molecule type" value="Genomic_DNA"/>
</dbReference>
<dbReference type="RefSeq" id="WP_142503917.1">
    <property type="nucleotide sequence ID" value="NZ_FXTI01000001.1"/>
</dbReference>
<dbReference type="PANTHER" id="PTHR36984">
    <property type="entry name" value="CRISPR-ASSOCIATED ENDORIBONUCLEASE CAS6 1"/>
    <property type="match status" value="1"/>
</dbReference>
<dbReference type="Pfam" id="PF01881">
    <property type="entry name" value="Cas_Cas6_C"/>
    <property type="match status" value="1"/>
</dbReference>
<dbReference type="NCBIfam" id="TIGR01877">
    <property type="entry name" value="cas_cas6"/>
    <property type="match status" value="1"/>
</dbReference>
<dbReference type="GO" id="GO:0003723">
    <property type="term" value="F:RNA binding"/>
    <property type="evidence" value="ECO:0007669"/>
    <property type="project" value="UniProtKB-KW"/>
</dbReference>
<keyword evidence="9" id="KW-1185">Reference proteome</keyword>
<dbReference type="AlphaFoldDB" id="A0A521ALM4"/>
<evidence type="ECO:0000256" key="6">
    <source>
        <dbReference type="PIRSR" id="PIRSR005054-50"/>
    </source>
</evidence>
<feature type="domain" description="CRISPR associated protein Cas6 C-terminal" evidence="7">
    <location>
        <begin position="124"/>
        <end position="245"/>
    </location>
</feature>
<dbReference type="Gene3D" id="3.30.70.1890">
    <property type="match status" value="1"/>
</dbReference>
<dbReference type="GO" id="GO:0051607">
    <property type="term" value="P:defense response to virus"/>
    <property type="evidence" value="ECO:0007669"/>
    <property type="project" value="UniProtKB-KW"/>
</dbReference>
<evidence type="ECO:0000259" key="7">
    <source>
        <dbReference type="Pfam" id="PF01881"/>
    </source>
</evidence>
<dbReference type="OrthoDB" id="9797488at2"/>
<dbReference type="GO" id="GO:0016788">
    <property type="term" value="F:hydrolase activity, acting on ester bonds"/>
    <property type="evidence" value="ECO:0007669"/>
    <property type="project" value="InterPro"/>
</dbReference>
<gene>
    <name evidence="8" type="ORF">SAMN06264849_101215</name>
</gene>
<dbReference type="Proteomes" id="UP000315636">
    <property type="component" value="Unassembled WGS sequence"/>
</dbReference>
<evidence type="ECO:0000256" key="5">
    <source>
        <dbReference type="PIRSR" id="PIRSR005054-1"/>
    </source>
</evidence>
<dbReference type="Pfam" id="PF21350">
    <property type="entry name" value="Cas6_I-A"/>
    <property type="match status" value="1"/>
</dbReference>
<name>A0A521ALM4_9BACL</name>
<dbReference type="InterPro" id="IPR045747">
    <property type="entry name" value="CRISPR-assoc_prot_Cas6_N_sf"/>
</dbReference>
<evidence type="ECO:0000313" key="8">
    <source>
        <dbReference type="EMBL" id="SMO35718.1"/>
    </source>
</evidence>
<keyword evidence="2" id="KW-0694">RNA-binding</keyword>
<dbReference type="Gene3D" id="3.30.70.1900">
    <property type="match status" value="1"/>
</dbReference>
<comment type="similarity">
    <text evidence="1 4">Belongs to the CRISPR-associated protein Cas6/Cse3/CasE family.</text>
</comment>
<feature type="site" description="Transition state stabilizer" evidence="5">
    <location>
        <position position="55"/>
    </location>
</feature>
<keyword evidence="3" id="KW-0051">Antiviral defense</keyword>
<dbReference type="PIRSF" id="PIRSF005054">
    <property type="entry name" value="PF1131"/>
    <property type="match status" value="1"/>
</dbReference>
<accession>A0A521ALM4</accession>
<evidence type="ECO:0000256" key="1">
    <source>
        <dbReference type="ARBA" id="ARBA00005937"/>
    </source>
</evidence>
<evidence type="ECO:0000313" key="9">
    <source>
        <dbReference type="Proteomes" id="UP000315636"/>
    </source>
</evidence>
<dbReference type="CDD" id="cd21140">
    <property type="entry name" value="Cas6_I-like"/>
    <property type="match status" value="1"/>
</dbReference>
<evidence type="ECO:0000256" key="3">
    <source>
        <dbReference type="ARBA" id="ARBA00023118"/>
    </source>
</evidence>